<proteinExistence type="inferred from homology"/>
<reference evidence="5" key="1">
    <citation type="submission" date="2016-01" db="EMBL/GenBank/DDBJ databases">
        <title>Reference transcriptome for the parasite Schistocephalus solidus: insights into the molecular evolution of parasitism.</title>
        <authorList>
            <person name="Hebert F.O."/>
            <person name="Grambauer S."/>
            <person name="Barber I."/>
            <person name="Landry C.R."/>
            <person name="Aubin-Horth N."/>
        </authorList>
    </citation>
    <scope>NUCLEOTIDE SEQUENCE</scope>
</reference>
<feature type="region of interest" description="Disordered" evidence="4">
    <location>
        <begin position="621"/>
        <end position="646"/>
    </location>
</feature>
<dbReference type="EMBL" id="GEEE01012400">
    <property type="protein sequence ID" value="JAP50825.1"/>
    <property type="molecule type" value="Transcribed_RNA"/>
</dbReference>
<dbReference type="GO" id="GO:0003729">
    <property type="term" value="F:mRNA binding"/>
    <property type="evidence" value="ECO:0007669"/>
    <property type="project" value="TreeGrafter"/>
</dbReference>
<keyword evidence="3" id="KW-0539">Nucleus</keyword>
<comment type="subcellular location">
    <subcellularLocation>
        <location evidence="1">Nucleus</location>
    </subcellularLocation>
</comment>
<dbReference type="InterPro" id="IPR019163">
    <property type="entry name" value="THO_Thoc5"/>
</dbReference>
<feature type="compositionally biased region" description="Basic and acidic residues" evidence="4">
    <location>
        <begin position="630"/>
        <end position="640"/>
    </location>
</feature>
<protein>
    <submittedName>
        <fullName evidence="5">THO complex subunit 5 homolog</fullName>
    </submittedName>
</protein>
<evidence type="ECO:0000256" key="2">
    <source>
        <dbReference type="ARBA" id="ARBA00008044"/>
    </source>
</evidence>
<evidence type="ECO:0000313" key="5">
    <source>
        <dbReference type="EMBL" id="JAP53500.1"/>
    </source>
</evidence>
<evidence type="ECO:0000256" key="3">
    <source>
        <dbReference type="ARBA" id="ARBA00023242"/>
    </source>
</evidence>
<gene>
    <name evidence="5" type="primary">THOC5</name>
    <name evidence="5" type="ORF">TR146242</name>
</gene>
<dbReference type="EMBL" id="GEEE01009725">
    <property type="protein sequence ID" value="JAP53500.1"/>
    <property type="molecule type" value="Transcribed_RNA"/>
</dbReference>
<evidence type="ECO:0000256" key="4">
    <source>
        <dbReference type="SAM" id="MobiDB-lite"/>
    </source>
</evidence>
<feature type="compositionally biased region" description="Basic residues" evidence="4">
    <location>
        <begin position="288"/>
        <end position="297"/>
    </location>
</feature>
<comment type="similarity">
    <text evidence="2">Belongs to the THOC5 family.</text>
</comment>
<organism evidence="5">
    <name type="scientific">Schistocephalus solidus</name>
    <name type="common">Tapeworm</name>
    <dbReference type="NCBI Taxonomy" id="70667"/>
    <lineage>
        <taxon>Eukaryota</taxon>
        <taxon>Metazoa</taxon>
        <taxon>Spiralia</taxon>
        <taxon>Lophotrochozoa</taxon>
        <taxon>Platyhelminthes</taxon>
        <taxon>Cestoda</taxon>
        <taxon>Eucestoda</taxon>
        <taxon>Diphyllobothriidea</taxon>
        <taxon>Diphyllobothriidae</taxon>
        <taxon>Schistocephalus</taxon>
    </lineage>
</organism>
<name>A0A0X3PQP0_SCHSO</name>
<accession>A0A0X3PQP0</accession>
<evidence type="ECO:0000256" key="1">
    <source>
        <dbReference type="ARBA" id="ARBA00004123"/>
    </source>
</evidence>
<dbReference type="PANTHER" id="PTHR13375">
    <property type="entry name" value="FMS INTERACTING PROTEIN"/>
    <property type="match status" value="1"/>
</dbReference>
<feature type="region of interest" description="Disordered" evidence="4">
    <location>
        <begin position="262"/>
        <end position="308"/>
    </location>
</feature>
<sequence length="708" mass="80044">MATANEGLDNINKNVDLKDGFEELKNFKSGCTLLREAINLAWQAKKAKEKVTHSTFGKVIMNLKASNRRTQFKLKELRDATYQKKLLVDQQHRQLQNLLYELAHIEGSIQTCLEFKSLHDGIDLIPLEEYYESCGNQHPAESQHQETLNRLYWELEQRKRLHSSLNEMSRSVESITKTIDEKQKYLDGLADKLKDIVEFTKPLDSEMGLNIHESEENYQTAFLLPAPLYIIYSHLITFVECKELQPRAKVFIEGDSDLARSVNTTGIPRSDEGDADPSELEEHERPAAKRKGRHKSKTVAELGDQAASKHDIPHPLSVCVRISEEPSLKCPNFTLIIRFSWLRKSNLVSVQTYFEQPEFLDPLSQTGRDLLESENLLSGLEFAVLESADTPGQVLPLSRLAMDSPEPSFLPKLPPSQLGRAFMWAQQLAGLQCLPSLPSAIATGALRWEKRPIQQAAAGASVDGSQSVQPSTFGFIDTWFSAVMRRVQSRLLLNSELRAIEDGILNLSEHQKPFFPITEEIGLRTWDRITLDELKSWPRAETFIALDLIQPSDAIFQCQMTYRNRDTLSIGVAIPPCYPDEPSLIILGSVIEPFPTKDITVLHIQELETEVNCFWRELPPEEQEDEVEEAEGKGKSERTTRCSSSVPSPPENLLSCQLARLASCLPLLWAAPNDPGALAALRGKPGVRYRTRSRPLRFLPKFGVFTYR</sequence>
<dbReference type="AlphaFoldDB" id="A0A0X3PQP0"/>
<dbReference type="GO" id="GO:0000445">
    <property type="term" value="C:THO complex part of transcription export complex"/>
    <property type="evidence" value="ECO:0007669"/>
    <property type="project" value="TreeGrafter"/>
</dbReference>
<dbReference type="GO" id="GO:0006406">
    <property type="term" value="P:mRNA export from nucleus"/>
    <property type="evidence" value="ECO:0007669"/>
    <property type="project" value="TreeGrafter"/>
</dbReference>
<dbReference type="Pfam" id="PF09766">
    <property type="entry name" value="FmiP_Thoc5"/>
    <property type="match status" value="1"/>
</dbReference>
<dbReference type="PANTHER" id="PTHR13375:SF3">
    <property type="entry name" value="THO COMPLEX SUBUNIT 5 HOMOLOG"/>
    <property type="match status" value="1"/>
</dbReference>